<reference evidence="1 2" key="1">
    <citation type="submission" date="2018-08" db="EMBL/GenBank/DDBJ databases">
        <title>Recombination of ecologically and evolutionarily significant loci maintains genetic cohesion in the Pseudomonas syringae species complex.</title>
        <authorList>
            <person name="Dillon M."/>
            <person name="Thakur S."/>
            <person name="Almeida R.N.D."/>
            <person name="Weir B.S."/>
            <person name="Guttman D.S."/>
        </authorList>
    </citation>
    <scope>NUCLEOTIDE SEQUENCE [LARGE SCALE GENOMIC DNA]</scope>
    <source>
        <strain evidence="1 2">ICMP 535</strain>
    </source>
</reference>
<evidence type="ECO:0000313" key="1">
    <source>
        <dbReference type="EMBL" id="RMQ34892.1"/>
    </source>
</evidence>
<dbReference type="EMBL" id="RBRD01000200">
    <property type="protein sequence ID" value="RMQ34892.1"/>
    <property type="molecule type" value="Genomic_DNA"/>
</dbReference>
<evidence type="ECO:0000313" key="2">
    <source>
        <dbReference type="Proteomes" id="UP000279553"/>
    </source>
</evidence>
<protein>
    <submittedName>
        <fullName evidence="1">Uncharacterized protein</fullName>
    </submittedName>
</protein>
<accession>A0A3M4L0A0</accession>
<dbReference type="AlphaFoldDB" id="A0A3M4L0A0"/>
<comment type="caution">
    <text evidence="1">The sequence shown here is derived from an EMBL/GenBank/DDBJ whole genome shotgun (WGS) entry which is preliminary data.</text>
</comment>
<sequence length="50" mass="5422">MRNDNPDYRAALRVACSSGRSASGLEVAARCRSVTRSVTNGIPTLERAER</sequence>
<proteinExistence type="predicted"/>
<name>A0A3M4L0A0_PSEA0</name>
<gene>
    <name evidence="1" type="ORF">ALQ05_00931</name>
</gene>
<dbReference type="Proteomes" id="UP000279553">
    <property type="component" value="Unassembled WGS sequence"/>
</dbReference>
<organism evidence="1 2">
    <name type="scientific">Pseudomonas amygdali pv. mori</name>
    <dbReference type="NCBI Taxonomy" id="34065"/>
    <lineage>
        <taxon>Bacteria</taxon>
        <taxon>Pseudomonadati</taxon>
        <taxon>Pseudomonadota</taxon>
        <taxon>Gammaproteobacteria</taxon>
        <taxon>Pseudomonadales</taxon>
        <taxon>Pseudomonadaceae</taxon>
        <taxon>Pseudomonas</taxon>
        <taxon>Pseudomonas amygdali</taxon>
    </lineage>
</organism>